<dbReference type="PANTHER" id="PTHR30055:SF234">
    <property type="entry name" value="HTH-TYPE TRANSCRIPTIONAL REGULATOR BETI"/>
    <property type="match status" value="1"/>
</dbReference>
<name>A0ABP7VNN5_9ACTN</name>
<proteinExistence type="predicted"/>
<dbReference type="SUPFAM" id="SSF46689">
    <property type="entry name" value="Homeodomain-like"/>
    <property type="match status" value="1"/>
</dbReference>
<keyword evidence="2 4" id="KW-0238">DNA-binding</keyword>
<dbReference type="Pfam" id="PF00440">
    <property type="entry name" value="TetR_N"/>
    <property type="match status" value="1"/>
</dbReference>
<dbReference type="PANTHER" id="PTHR30055">
    <property type="entry name" value="HTH-TYPE TRANSCRIPTIONAL REGULATOR RUTR"/>
    <property type="match status" value="1"/>
</dbReference>
<evidence type="ECO:0000259" key="5">
    <source>
        <dbReference type="PROSITE" id="PS50977"/>
    </source>
</evidence>
<feature type="DNA-binding region" description="H-T-H motif" evidence="4">
    <location>
        <begin position="46"/>
        <end position="65"/>
    </location>
</feature>
<dbReference type="InterPro" id="IPR036271">
    <property type="entry name" value="Tet_transcr_reg_TetR-rel_C_sf"/>
</dbReference>
<dbReference type="InterPro" id="IPR049445">
    <property type="entry name" value="TetR_SbtR-like_C"/>
</dbReference>
<dbReference type="Proteomes" id="UP001500683">
    <property type="component" value="Unassembled WGS sequence"/>
</dbReference>
<evidence type="ECO:0000313" key="6">
    <source>
        <dbReference type="EMBL" id="GAA4071237.1"/>
    </source>
</evidence>
<feature type="domain" description="HTH tetR-type" evidence="5">
    <location>
        <begin position="24"/>
        <end position="83"/>
    </location>
</feature>
<organism evidence="6 7">
    <name type="scientific">Actinomadura miaoliensis</name>
    <dbReference type="NCBI Taxonomy" id="430685"/>
    <lineage>
        <taxon>Bacteria</taxon>
        <taxon>Bacillati</taxon>
        <taxon>Actinomycetota</taxon>
        <taxon>Actinomycetes</taxon>
        <taxon>Streptosporangiales</taxon>
        <taxon>Thermomonosporaceae</taxon>
        <taxon>Actinomadura</taxon>
    </lineage>
</organism>
<protein>
    <recommendedName>
        <fullName evidence="5">HTH tetR-type domain-containing protein</fullName>
    </recommendedName>
</protein>
<accession>A0ABP7VNN5</accession>
<dbReference type="InterPro" id="IPR001647">
    <property type="entry name" value="HTH_TetR"/>
</dbReference>
<gene>
    <name evidence="6" type="ORF">GCM10022214_28720</name>
</gene>
<dbReference type="PRINTS" id="PR00455">
    <property type="entry name" value="HTHTETR"/>
</dbReference>
<keyword evidence="1" id="KW-0805">Transcription regulation</keyword>
<sequence>MKGVWEVTGQVGVDEGTRLRADARRNRERILRAAQEAFAEEGRLVPLDEIARRANVGAGTVYRHFPTKEALFWEVVSHRLNGIVTDARALLTAADPGAAFFGFFAAVVDRAMFNHALCEALADEGGIDRFKVGCIDAEFNDVLGALLRRAQQAGAVRGDVDVADVRAVMSGCLVMERQSRAAGRPGRMIELVGDALRPPGGAVTKHPSRNESSNETRGCAVCGAPLQTAGTGRPARYCGQACRQKAHRRRHRTNA</sequence>
<evidence type="ECO:0000256" key="1">
    <source>
        <dbReference type="ARBA" id="ARBA00023015"/>
    </source>
</evidence>
<dbReference type="InterPro" id="IPR009057">
    <property type="entry name" value="Homeodomain-like_sf"/>
</dbReference>
<reference evidence="7" key="1">
    <citation type="journal article" date="2019" name="Int. J. Syst. Evol. Microbiol.">
        <title>The Global Catalogue of Microorganisms (GCM) 10K type strain sequencing project: providing services to taxonomists for standard genome sequencing and annotation.</title>
        <authorList>
            <consortium name="The Broad Institute Genomics Platform"/>
            <consortium name="The Broad Institute Genome Sequencing Center for Infectious Disease"/>
            <person name="Wu L."/>
            <person name="Ma J."/>
        </authorList>
    </citation>
    <scope>NUCLEOTIDE SEQUENCE [LARGE SCALE GENOMIC DNA]</scope>
    <source>
        <strain evidence="7">JCM 16702</strain>
    </source>
</reference>
<evidence type="ECO:0000256" key="3">
    <source>
        <dbReference type="ARBA" id="ARBA00023163"/>
    </source>
</evidence>
<comment type="caution">
    <text evidence="6">The sequence shown here is derived from an EMBL/GenBank/DDBJ whole genome shotgun (WGS) entry which is preliminary data.</text>
</comment>
<keyword evidence="3" id="KW-0804">Transcription</keyword>
<dbReference type="InterPro" id="IPR050109">
    <property type="entry name" value="HTH-type_TetR-like_transc_reg"/>
</dbReference>
<evidence type="ECO:0000256" key="4">
    <source>
        <dbReference type="PROSITE-ProRule" id="PRU00335"/>
    </source>
</evidence>
<evidence type="ECO:0000313" key="7">
    <source>
        <dbReference type="Proteomes" id="UP001500683"/>
    </source>
</evidence>
<evidence type="ECO:0000256" key="2">
    <source>
        <dbReference type="ARBA" id="ARBA00023125"/>
    </source>
</evidence>
<dbReference type="Pfam" id="PF21597">
    <property type="entry name" value="TetR_C_43"/>
    <property type="match status" value="1"/>
</dbReference>
<keyword evidence="7" id="KW-1185">Reference proteome</keyword>
<dbReference type="PROSITE" id="PS50977">
    <property type="entry name" value="HTH_TETR_2"/>
    <property type="match status" value="1"/>
</dbReference>
<dbReference type="EMBL" id="BAAAZG010000017">
    <property type="protein sequence ID" value="GAA4071237.1"/>
    <property type="molecule type" value="Genomic_DNA"/>
</dbReference>
<dbReference type="SUPFAM" id="SSF48498">
    <property type="entry name" value="Tetracyclin repressor-like, C-terminal domain"/>
    <property type="match status" value="1"/>
</dbReference>
<dbReference type="Gene3D" id="1.10.357.10">
    <property type="entry name" value="Tetracycline Repressor, domain 2"/>
    <property type="match status" value="1"/>
</dbReference>